<sequence length="59" mass="6956">MKKTVVLLGLLLFDLGTKAQEQATDRVQQFRDLMEEPVNYYTSDEYRVSIATRDEFLIR</sequence>
<dbReference type="RefSeq" id="WP_290363149.1">
    <property type="nucleotide sequence ID" value="NZ_JAUFQU010000001.1"/>
</dbReference>
<gene>
    <name evidence="1" type="ORF">QW060_08180</name>
    <name evidence="2" type="ORF">QW060_20685</name>
</gene>
<dbReference type="Proteomes" id="UP001242368">
    <property type="component" value="Unassembled WGS sequence"/>
</dbReference>
<name>A0ABT8CSK3_9FLAO</name>
<dbReference type="EMBL" id="JAUFQU010000035">
    <property type="protein sequence ID" value="MDN3709429.1"/>
    <property type="molecule type" value="Genomic_DNA"/>
</dbReference>
<dbReference type="EMBL" id="JAUFQU010000001">
    <property type="protein sequence ID" value="MDN3707111.1"/>
    <property type="molecule type" value="Genomic_DNA"/>
</dbReference>
<reference evidence="1" key="1">
    <citation type="journal article" date="2014" name="Int. J. Syst. Evol. Microbiol.">
        <title>Complete genome of a new Firmicutes species belonging to the dominant human colonic microbiota ('Ruminococcus bicirculans') reveals two chromosomes and a selective capacity to utilize plant glucans.</title>
        <authorList>
            <consortium name="NISC Comparative Sequencing Program"/>
            <person name="Wegmann U."/>
            <person name="Louis P."/>
            <person name="Goesmann A."/>
            <person name="Henrissat B."/>
            <person name="Duncan S.H."/>
            <person name="Flint H.J."/>
        </authorList>
    </citation>
    <scope>NUCLEOTIDE SEQUENCE</scope>
    <source>
        <strain evidence="1">CECT 7184</strain>
    </source>
</reference>
<evidence type="ECO:0000313" key="2">
    <source>
        <dbReference type="EMBL" id="MDN3709429.1"/>
    </source>
</evidence>
<accession>A0ABT8CSK3</accession>
<protein>
    <submittedName>
        <fullName evidence="1">Uncharacterized protein</fullName>
    </submittedName>
</protein>
<reference evidence="1" key="3">
    <citation type="submission" date="2023-06" db="EMBL/GenBank/DDBJ databases">
        <authorList>
            <person name="Lucena T."/>
            <person name="Sun Q."/>
        </authorList>
    </citation>
    <scope>NUCLEOTIDE SEQUENCE</scope>
    <source>
        <strain evidence="1">CECT 7184</strain>
    </source>
</reference>
<evidence type="ECO:0000313" key="3">
    <source>
        <dbReference type="Proteomes" id="UP001242368"/>
    </source>
</evidence>
<keyword evidence="3" id="KW-1185">Reference proteome</keyword>
<evidence type="ECO:0000313" key="1">
    <source>
        <dbReference type="EMBL" id="MDN3707111.1"/>
    </source>
</evidence>
<organism evidence="1 3">
    <name type="scientific">Paenimyroides ceti</name>
    <dbReference type="NCBI Taxonomy" id="395087"/>
    <lineage>
        <taxon>Bacteria</taxon>
        <taxon>Pseudomonadati</taxon>
        <taxon>Bacteroidota</taxon>
        <taxon>Flavobacteriia</taxon>
        <taxon>Flavobacteriales</taxon>
        <taxon>Flavobacteriaceae</taxon>
        <taxon>Paenimyroides</taxon>
    </lineage>
</organism>
<proteinExistence type="predicted"/>
<comment type="caution">
    <text evidence="1">The sequence shown here is derived from an EMBL/GenBank/DDBJ whole genome shotgun (WGS) entry which is preliminary data.</text>
</comment>
<reference evidence="3" key="2">
    <citation type="journal article" date="2019" name="Int. J. Syst. Evol. Microbiol.">
        <title>The Global Catalogue of Microorganisms (GCM) 10K type strain sequencing project: providing services to taxonomists for standard genome sequencing and annotation.</title>
        <authorList>
            <consortium name="The Broad Institute Genomics Platform"/>
            <consortium name="The Broad Institute Genome Sequencing Center for Infectious Disease"/>
            <person name="Wu L."/>
            <person name="Ma J."/>
        </authorList>
    </citation>
    <scope>NUCLEOTIDE SEQUENCE [LARGE SCALE GENOMIC DNA]</scope>
    <source>
        <strain evidence="3">CECT 7184</strain>
    </source>
</reference>